<feature type="transmembrane region" description="Helical" evidence="6">
    <location>
        <begin position="104"/>
        <end position="124"/>
    </location>
</feature>
<organism evidence="7">
    <name type="scientific">Pseudictyota dubia</name>
    <dbReference type="NCBI Taxonomy" id="2749911"/>
    <lineage>
        <taxon>Eukaryota</taxon>
        <taxon>Sar</taxon>
        <taxon>Stramenopiles</taxon>
        <taxon>Ochrophyta</taxon>
        <taxon>Bacillariophyta</taxon>
        <taxon>Mediophyceae</taxon>
        <taxon>Biddulphiophycidae</taxon>
        <taxon>Eupodiscales</taxon>
        <taxon>Odontellaceae</taxon>
        <taxon>Pseudictyota</taxon>
    </lineage>
</organism>
<evidence type="ECO:0000256" key="2">
    <source>
        <dbReference type="ARBA" id="ARBA00022692"/>
    </source>
</evidence>
<evidence type="ECO:0000256" key="1">
    <source>
        <dbReference type="ARBA" id="ARBA00004141"/>
    </source>
</evidence>
<keyword evidence="2 6" id="KW-0812">Transmembrane</keyword>
<feature type="transmembrane region" description="Helical" evidence="6">
    <location>
        <begin position="35"/>
        <end position="58"/>
    </location>
</feature>
<feature type="compositionally biased region" description="Acidic residues" evidence="5">
    <location>
        <begin position="257"/>
        <end position="268"/>
    </location>
</feature>
<comment type="subcellular location">
    <subcellularLocation>
        <location evidence="1">Membrane</location>
        <topology evidence="1">Multi-pass membrane protein</topology>
    </subcellularLocation>
</comment>
<dbReference type="Gene3D" id="1.20.1250.20">
    <property type="entry name" value="MFS general substrate transporter like domains"/>
    <property type="match status" value="1"/>
</dbReference>
<evidence type="ECO:0000313" key="7">
    <source>
        <dbReference type="EMBL" id="CAD8313136.1"/>
    </source>
</evidence>
<name>A0A7R9Z9Q1_9STRA</name>
<keyword evidence="3 6" id="KW-1133">Transmembrane helix</keyword>
<reference evidence="7" key="1">
    <citation type="submission" date="2021-01" db="EMBL/GenBank/DDBJ databases">
        <authorList>
            <person name="Corre E."/>
            <person name="Pelletier E."/>
            <person name="Niang G."/>
            <person name="Scheremetjew M."/>
            <person name="Finn R."/>
            <person name="Kale V."/>
            <person name="Holt S."/>
            <person name="Cochrane G."/>
            <person name="Meng A."/>
            <person name="Brown T."/>
            <person name="Cohen L."/>
        </authorList>
    </citation>
    <scope>NUCLEOTIDE SEQUENCE</scope>
    <source>
        <strain evidence="7">CCMP147</strain>
    </source>
</reference>
<protein>
    <recommendedName>
        <fullName evidence="8">Major facilitator superfamily (MFS) profile domain-containing protein</fullName>
    </recommendedName>
</protein>
<dbReference type="PANTHER" id="PTHR23515">
    <property type="entry name" value="HIGH-AFFINITY NITRATE TRANSPORTER 2.3"/>
    <property type="match status" value="1"/>
</dbReference>
<feature type="compositionally biased region" description="Basic and acidic residues" evidence="5">
    <location>
        <begin position="287"/>
        <end position="321"/>
    </location>
</feature>
<evidence type="ECO:0000256" key="3">
    <source>
        <dbReference type="ARBA" id="ARBA00022989"/>
    </source>
</evidence>
<evidence type="ECO:0008006" key="8">
    <source>
        <dbReference type="Google" id="ProtNLM"/>
    </source>
</evidence>
<gene>
    <name evidence="7" type="ORF">TDUB1175_LOCUS11925</name>
</gene>
<dbReference type="InterPro" id="IPR036259">
    <property type="entry name" value="MFS_trans_sf"/>
</dbReference>
<dbReference type="InterPro" id="IPR044772">
    <property type="entry name" value="NO3_transporter"/>
</dbReference>
<dbReference type="GO" id="GO:0015112">
    <property type="term" value="F:nitrate transmembrane transporter activity"/>
    <property type="evidence" value="ECO:0007669"/>
    <property type="project" value="InterPro"/>
</dbReference>
<keyword evidence="4 6" id="KW-0472">Membrane</keyword>
<sequence length="321" mass="34705">MKKRGTMDSSFYNYTTTRWYSTTLTSGSHNRNTWILCWQYACCFGVELIMNNAAVLYFTDRFGLSTQSAAAVGSIFGWMNIFARGMGGLYSDRINLVRGMRGRLLMQTVLLVLEGALIIVFAYTDTLGGSIAVMVVFSIFTQAAEGAVYGVVPYISTLHTGTVAGIVGAGGNVGGVVFGLIFRSLSFGVGFLVMGAVVIASASLSFLVDIPGHAGLLRGKDSQHAVEVRKRHIRIANAVAALQRSTRNQRSSRDDTVGDGEGETYENDENAKGSATSGRTELSNIEQKNKTVEQNDGEGLRDSVFRDEEEGIRAEPTEEAD</sequence>
<dbReference type="SUPFAM" id="SSF103473">
    <property type="entry name" value="MFS general substrate transporter"/>
    <property type="match status" value="1"/>
</dbReference>
<feature type="region of interest" description="Disordered" evidence="5">
    <location>
        <begin position="244"/>
        <end position="321"/>
    </location>
</feature>
<dbReference type="EMBL" id="HBED01024025">
    <property type="protein sequence ID" value="CAD8313136.1"/>
    <property type="molecule type" value="Transcribed_RNA"/>
</dbReference>
<feature type="compositionally biased region" description="Polar residues" evidence="5">
    <location>
        <begin position="273"/>
        <end position="286"/>
    </location>
</feature>
<dbReference type="GO" id="GO:0016020">
    <property type="term" value="C:membrane"/>
    <property type="evidence" value="ECO:0007669"/>
    <property type="project" value="UniProtKB-SubCell"/>
</dbReference>
<proteinExistence type="predicted"/>
<evidence type="ECO:0000256" key="5">
    <source>
        <dbReference type="SAM" id="MobiDB-lite"/>
    </source>
</evidence>
<evidence type="ECO:0000256" key="6">
    <source>
        <dbReference type="SAM" id="Phobius"/>
    </source>
</evidence>
<evidence type="ECO:0000256" key="4">
    <source>
        <dbReference type="ARBA" id="ARBA00023136"/>
    </source>
</evidence>
<feature type="transmembrane region" description="Helical" evidence="6">
    <location>
        <begin position="188"/>
        <end position="208"/>
    </location>
</feature>
<dbReference type="AlphaFoldDB" id="A0A7R9Z9Q1"/>
<feature type="transmembrane region" description="Helical" evidence="6">
    <location>
        <begin position="64"/>
        <end position="83"/>
    </location>
</feature>
<feature type="transmembrane region" description="Helical" evidence="6">
    <location>
        <begin position="163"/>
        <end position="182"/>
    </location>
</feature>
<accession>A0A7R9Z9Q1</accession>